<dbReference type="PROSITE" id="PS50294">
    <property type="entry name" value="WD_REPEATS_REGION"/>
    <property type="match status" value="1"/>
</dbReference>
<dbReference type="eggNOG" id="KOG0266">
    <property type="taxonomic scope" value="Eukaryota"/>
</dbReference>
<evidence type="ECO:0000256" key="2">
    <source>
        <dbReference type="ARBA" id="ARBA00022737"/>
    </source>
</evidence>
<dbReference type="InterPro" id="IPR036322">
    <property type="entry name" value="WD40_repeat_dom_sf"/>
</dbReference>
<dbReference type="Pfam" id="PF00400">
    <property type="entry name" value="WD40"/>
    <property type="match status" value="2"/>
</dbReference>
<dbReference type="VEuPathDB" id="CryptoDB:CMU_035140"/>
<feature type="repeat" description="WD" evidence="3">
    <location>
        <begin position="132"/>
        <end position="168"/>
    </location>
</feature>
<protein>
    <submittedName>
        <fullName evidence="4">Uncharacterized protein</fullName>
    </submittedName>
</protein>
<evidence type="ECO:0000256" key="3">
    <source>
        <dbReference type="PROSITE-ProRule" id="PRU00221"/>
    </source>
</evidence>
<reference evidence="4" key="1">
    <citation type="submission" date="2008-06" db="EMBL/GenBank/DDBJ databases">
        <authorList>
            <person name="Lorenzi H."/>
            <person name="Inman J."/>
            <person name="Miller J."/>
            <person name="Schobel S."/>
            <person name="Amedeo P."/>
            <person name="Caler E.V."/>
            <person name="da Silva J."/>
        </authorList>
    </citation>
    <scope>NUCLEOTIDE SEQUENCE [LARGE SCALE GENOMIC DNA]</scope>
    <source>
        <strain evidence="4">RN66</strain>
    </source>
</reference>
<dbReference type="InterPro" id="IPR015943">
    <property type="entry name" value="WD40/YVTN_repeat-like_dom_sf"/>
</dbReference>
<evidence type="ECO:0000256" key="1">
    <source>
        <dbReference type="ARBA" id="ARBA00022574"/>
    </source>
</evidence>
<dbReference type="OrthoDB" id="538223at2759"/>
<gene>
    <name evidence="4" type="ORF">CMU_035140</name>
</gene>
<dbReference type="GeneID" id="6996473"/>
<keyword evidence="2" id="KW-0677">Repeat</keyword>
<organism evidence="4 5">
    <name type="scientific">Cryptosporidium muris (strain RN66)</name>
    <dbReference type="NCBI Taxonomy" id="441375"/>
    <lineage>
        <taxon>Eukaryota</taxon>
        <taxon>Sar</taxon>
        <taxon>Alveolata</taxon>
        <taxon>Apicomplexa</taxon>
        <taxon>Conoidasida</taxon>
        <taxon>Coccidia</taxon>
        <taxon>Eucoccidiorida</taxon>
        <taxon>Eimeriorina</taxon>
        <taxon>Cryptosporidiidae</taxon>
        <taxon>Cryptosporidium</taxon>
    </lineage>
</organism>
<dbReference type="PROSITE" id="PS50082">
    <property type="entry name" value="WD_REPEATS_2"/>
    <property type="match status" value="2"/>
</dbReference>
<dbReference type="OMA" id="NIYDSTT"/>
<dbReference type="InterPro" id="IPR001680">
    <property type="entry name" value="WD40_rpt"/>
</dbReference>
<feature type="repeat" description="WD" evidence="3">
    <location>
        <begin position="176"/>
        <end position="217"/>
    </location>
</feature>
<dbReference type="InterPro" id="IPR050505">
    <property type="entry name" value="WDR55/POC1"/>
</dbReference>
<proteinExistence type="predicted"/>
<evidence type="ECO:0000313" key="5">
    <source>
        <dbReference type="Proteomes" id="UP000001460"/>
    </source>
</evidence>
<dbReference type="Gene3D" id="2.130.10.10">
    <property type="entry name" value="YVTN repeat-like/Quinoprotein amine dehydrogenase"/>
    <property type="match status" value="1"/>
</dbReference>
<dbReference type="AlphaFoldDB" id="B6AFY7"/>
<dbReference type="EMBL" id="DS989731">
    <property type="protein sequence ID" value="EEA07128.1"/>
    <property type="molecule type" value="Genomic_DNA"/>
</dbReference>
<dbReference type="RefSeq" id="XP_002141477.1">
    <property type="nucleotide sequence ID" value="XM_002141441.1"/>
</dbReference>
<dbReference type="SMART" id="SM00320">
    <property type="entry name" value="WD40"/>
    <property type="match status" value="4"/>
</dbReference>
<dbReference type="STRING" id="441375.B6AFY7"/>
<sequence length="377" mass="42846">MINSCNLLLEGLEYNNNIEKGKWIPIVKFSFNSQTNSLLKGFITNNSNKVICGSIKGDIFVHDMISGKRLLNINNIDRNISSEILIPAGLNDISCDYTGNYIFGSFSGGTVCIFDTRIMNIKNKQNSHISLLHAHKCACMSIALPNSNNIQQFVTGGYDGIIRIWDLRRIGYISQVKGHNSPISTIEFSPDNDILCSSAYDGSCRLWKSSNLYALRSFLNPVNSEEISQATFSLDSNLLLHINNNNAKSWRLDSIDEYIEYIEPHDNFKEDNKYIESYDKDIYISNQSNNIYFRYSSFWRDKVFIPISKNLFYNNDGRNIVNIYDSTTGIYLDSLENIYFGKTAVTCVSSHPNIDCGIILTTGSYPDNSVILWMYSY</sequence>
<dbReference type="Proteomes" id="UP000001460">
    <property type="component" value="Unassembled WGS sequence"/>
</dbReference>
<keyword evidence="1 3" id="KW-0853">WD repeat</keyword>
<dbReference type="PANTHER" id="PTHR44019">
    <property type="entry name" value="WD REPEAT-CONTAINING PROTEIN 55"/>
    <property type="match status" value="1"/>
</dbReference>
<evidence type="ECO:0000313" key="4">
    <source>
        <dbReference type="EMBL" id="EEA07128.1"/>
    </source>
</evidence>
<accession>B6AFY7</accession>
<keyword evidence="5" id="KW-1185">Reference proteome</keyword>
<name>B6AFY7_CRYMR</name>
<dbReference type="PANTHER" id="PTHR44019:SF8">
    <property type="entry name" value="POC1 CENTRIOLAR PROTEIN HOMOLOG"/>
    <property type="match status" value="1"/>
</dbReference>
<dbReference type="SUPFAM" id="SSF50978">
    <property type="entry name" value="WD40 repeat-like"/>
    <property type="match status" value="1"/>
</dbReference>